<name>A0A3D8QT72_9HELO</name>
<proteinExistence type="predicted"/>
<organism evidence="2 3">
    <name type="scientific">Coleophoma cylindrospora</name>
    <dbReference type="NCBI Taxonomy" id="1849047"/>
    <lineage>
        <taxon>Eukaryota</taxon>
        <taxon>Fungi</taxon>
        <taxon>Dikarya</taxon>
        <taxon>Ascomycota</taxon>
        <taxon>Pezizomycotina</taxon>
        <taxon>Leotiomycetes</taxon>
        <taxon>Helotiales</taxon>
        <taxon>Dermateaceae</taxon>
        <taxon>Coleophoma</taxon>
    </lineage>
</organism>
<comment type="caution">
    <text evidence="2">The sequence shown here is derived from an EMBL/GenBank/DDBJ whole genome shotgun (WGS) entry which is preliminary data.</text>
</comment>
<keyword evidence="1" id="KW-0732">Signal</keyword>
<gene>
    <name evidence="2" type="ORF">BP6252_10628</name>
</gene>
<dbReference type="Proteomes" id="UP000256645">
    <property type="component" value="Unassembled WGS sequence"/>
</dbReference>
<dbReference type="AlphaFoldDB" id="A0A3D8QT72"/>
<protein>
    <recommendedName>
        <fullName evidence="4">Secreted protein</fullName>
    </recommendedName>
</protein>
<evidence type="ECO:0000256" key="1">
    <source>
        <dbReference type="SAM" id="SignalP"/>
    </source>
</evidence>
<feature type="chain" id="PRO_5017548099" description="Secreted protein" evidence="1">
    <location>
        <begin position="28"/>
        <end position="115"/>
    </location>
</feature>
<accession>A0A3D8QT72</accession>
<evidence type="ECO:0000313" key="2">
    <source>
        <dbReference type="EMBL" id="RDW64977.1"/>
    </source>
</evidence>
<feature type="signal peptide" evidence="1">
    <location>
        <begin position="1"/>
        <end position="27"/>
    </location>
</feature>
<dbReference type="EMBL" id="PDLM01000012">
    <property type="protein sequence ID" value="RDW64977.1"/>
    <property type="molecule type" value="Genomic_DNA"/>
</dbReference>
<reference evidence="2 3" key="1">
    <citation type="journal article" date="2018" name="IMA Fungus">
        <title>IMA Genome-F 9: Draft genome sequence of Annulohypoxylon stygium, Aspergillus mulundensis, Berkeleyomyces basicola (syn. Thielaviopsis basicola), Ceratocystis smalleyi, two Cercospora beticola strains, Coleophoma cylindrospora, Fusarium fracticaudum, Phialophora cf. hyalina, and Morchella septimelata.</title>
        <authorList>
            <person name="Wingfield B.D."/>
            <person name="Bills G.F."/>
            <person name="Dong Y."/>
            <person name="Huang W."/>
            <person name="Nel W.J."/>
            <person name="Swalarsk-Parry B.S."/>
            <person name="Vaghefi N."/>
            <person name="Wilken P.M."/>
            <person name="An Z."/>
            <person name="de Beer Z.W."/>
            <person name="De Vos L."/>
            <person name="Chen L."/>
            <person name="Duong T.A."/>
            <person name="Gao Y."/>
            <person name="Hammerbacher A."/>
            <person name="Kikkert J.R."/>
            <person name="Li Y."/>
            <person name="Li H."/>
            <person name="Li K."/>
            <person name="Li Q."/>
            <person name="Liu X."/>
            <person name="Ma X."/>
            <person name="Naidoo K."/>
            <person name="Pethybridge S.J."/>
            <person name="Sun J."/>
            <person name="Steenkamp E.T."/>
            <person name="van der Nest M.A."/>
            <person name="van Wyk S."/>
            <person name="Wingfield M.J."/>
            <person name="Xiong C."/>
            <person name="Yue Q."/>
            <person name="Zhang X."/>
        </authorList>
    </citation>
    <scope>NUCLEOTIDE SEQUENCE [LARGE SCALE GENOMIC DNA]</scope>
    <source>
        <strain evidence="2 3">BP6252</strain>
    </source>
</reference>
<keyword evidence="3" id="KW-1185">Reference proteome</keyword>
<sequence>MYATNFRFFPGVFGILQLLAQGPLATAFGAERSDRADRHRFPVRSQRPTFYVCLVQRDYELRQRLRRMPPVLQASAWFWAAGESHVQFRMTKDVKHVSSGIRYPVGLLTAADLCS</sequence>
<evidence type="ECO:0000313" key="3">
    <source>
        <dbReference type="Proteomes" id="UP000256645"/>
    </source>
</evidence>
<evidence type="ECO:0008006" key="4">
    <source>
        <dbReference type="Google" id="ProtNLM"/>
    </source>
</evidence>